<evidence type="ECO:0000313" key="7">
    <source>
        <dbReference type="WBParaSite" id="SSLN_0000419201-mRNA-1"/>
    </source>
</evidence>
<keyword evidence="2" id="KW-0677">Repeat</keyword>
<gene>
    <name evidence="5" type="ORF">SSLN_LOCUS4048</name>
</gene>
<evidence type="ECO:0000256" key="3">
    <source>
        <dbReference type="PROSITE-ProRule" id="PRU00023"/>
    </source>
</evidence>
<reference evidence="7" key="1">
    <citation type="submission" date="2016-06" db="UniProtKB">
        <authorList>
            <consortium name="WormBaseParasite"/>
        </authorList>
    </citation>
    <scope>IDENTIFICATION</scope>
</reference>
<dbReference type="Pfam" id="PF13637">
    <property type="entry name" value="Ank_4"/>
    <property type="match status" value="1"/>
</dbReference>
<keyword evidence="3" id="KW-0040">ANK repeat</keyword>
<dbReference type="STRING" id="70667.A0A183SIK0"/>
<evidence type="ECO:0000313" key="5">
    <source>
        <dbReference type="EMBL" id="VDL90433.1"/>
    </source>
</evidence>
<evidence type="ECO:0000256" key="2">
    <source>
        <dbReference type="ARBA" id="ARBA00022737"/>
    </source>
</evidence>
<accession>A0A183SIK0</accession>
<dbReference type="InterPro" id="IPR015915">
    <property type="entry name" value="Kelch-typ_b-propeller"/>
</dbReference>
<organism evidence="7">
    <name type="scientific">Schistocephalus solidus</name>
    <name type="common">Tapeworm</name>
    <dbReference type="NCBI Taxonomy" id="70667"/>
    <lineage>
        <taxon>Eukaryota</taxon>
        <taxon>Metazoa</taxon>
        <taxon>Spiralia</taxon>
        <taxon>Lophotrochozoa</taxon>
        <taxon>Platyhelminthes</taxon>
        <taxon>Cestoda</taxon>
        <taxon>Eucestoda</taxon>
        <taxon>Diphyllobothriidea</taxon>
        <taxon>Diphyllobothriidae</taxon>
        <taxon>Schistocephalus</taxon>
    </lineage>
</organism>
<dbReference type="SMART" id="SM00612">
    <property type="entry name" value="Kelch"/>
    <property type="match status" value="4"/>
</dbReference>
<evidence type="ECO:0000313" key="6">
    <source>
        <dbReference type="Proteomes" id="UP000275846"/>
    </source>
</evidence>
<dbReference type="PANTHER" id="PTHR45632">
    <property type="entry name" value="LD33804P"/>
    <property type="match status" value="1"/>
</dbReference>
<evidence type="ECO:0000256" key="1">
    <source>
        <dbReference type="ARBA" id="ARBA00022441"/>
    </source>
</evidence>
<feature type="domain" description="BACK" evidence="4">
    <location>
        <begin position="1"/>
        <end position="77"/>
    </location>
</feature>
<dbReference type="InterPro" id="IPR036770">
    <property type="entry name" value="Ankyrin_rpt-contain_sf"/>
</dbReference>
<dbReference type="Gene3D" id="1.25.40.420">
    <property type="match status" value="1"/>
</dbReference>
<dbReference type="Gene3D" id="2.120.10.80">
    <property type="entry name" value="Kelch-type beta propeller"/>
    <property type="match status" value="1"/>
</dbReference>
<dbReference type="Gene3D" id="1.25.40.20">
    <property type="entry name" value="Ankyrin repeat-containing domain"/>
    <property type="match status" value="1"/>
</dbReference>
<dbReference type="InterPro" id="IPR011705">
    <property type="entry name" value="BACK"/>
</dbReference>
<dbReference type="OrthoDB" id="1661883at2759"/>
<dbReference type="PROSITE" id="PS50297">
    <property type="entry name" value="ANK_REP_REGION"/>
    <property type="match status" value="2"/>
</dbReference>
<dbReference type="Pfam" id="PF07707">
    <property type="entry name" value="BACK"/>
    <property type="match status" value="1"/>
</dbReference>
<reference evidence="5 6" key="2">
    <citation type="submission" date="2018-11" db="EMBL/GenBank/DDBJ databases">
        <authorList>
            <consortium name="Pathogen Informatics"/>
        </authorList>
    </citation>
    <scope>NUCLEOTIDE SEQUENCE [LARGE SCALE GENOMIC DNA]</scope>
    <source>
        <strain evidence="5 6">NST_G2</strain>
    </source>
</reference>
<dbReference type="WBParaSite" id="SSLN_0000419201-mRNA-1">
    <property type="protein sequence ID" value="SSLN_0000419201-mRNA-1"/>
    <property type="gene ID" value="SSLN_0000419201"/>
</dbReference>
<dbReference type="InterPro" id="IPR006652">
    <property type="entry name" value="Kelch_1"/>
</dbReference>
<dbReference type="EMBL" id="UYSU01032727">
    <property type="protein sequence ID" value="VDL90433.1"/>
    <property type="molecule type" value="Genomic_DNA"/>
</dbReference>
<dbReference type="InterPro" id="IPR002110">
    <property type="entry name" value="Ankyrin_rpt"/>
</dbReference>
<feature type="repeat" description="ANK" evidence="3">
    <location>
        <begin position="648"/>
        <end position="680"/>
    </location>
</feature>
<dbReference type="Proteomes" id="UP000275846">
    <property type="component" value="Unassembled WGS sequence"/>
</dbReference>
<proteinExistence type="predicted"/>
<dbReference type="PROSITE" id="PS50088">
    <property type="entry name" value="ANK_REPEAT"/>
    <property type="match status" value="2"/>
</dbReference>
<dbReference type="Pfam" id="PF01344">
    <property type="entry name" value="Kelch_1"/>
    <property type="match status" value="2"/>
</dbReference>
<sequence length="713" mass="79325">MQAQFKCFVRSDLFVRLPTETVLLLIRNDNLPVDSEEEVVAAISCWVGPGTKEVNERLKLHAPTMLKEVRWLQTSAQYRSGLAKSHEMFRSNDCARLLGEVEQWIKIEDEEKPPCPFNRRRRPPSTLFVFGMDRNSKKWSVLGFDRNLQAEEWIADMEDRGLASYSVVGVYVLFRFSLPVEESIFVVGGQNYSTNVIEFLVRERLWRKRTSLAVGRGKHAAAVVKFNAAAADEEGGEKALISIVGGTNDSTSLSSCEVYDVSQDSRWYKLPDLPERRGGPAAASLPGDSRVFVFGGCNGSRWLDSVVCCQLRADWREKAAIASSTDFWQSVARMRTARRGLAATHFRGKILVAGGWNEQGALSIVELFSPPDAACPRGQWTELAAMREPRWYFTLLTSADAVFALGNSCFFALQLRTRSSSGSENTVEVFTAPKGSLGFGNGLISWTWLSRHPVETLSRIAGAASIRILYTIPQNLPPRRPIPDIILPIQSPRGSRLSQISTPRADSYSIQCLSARFQPDLPEEGVDSTSWGVAAALENLLTWRNQGEVERSEHSLKNSQSDVASSIFFSAIPDNLFDHYSDLLSAISCVHQNRTGVLCDMLIQRPDLVRLCDEKGNYLIHYAVSGDHLQMIDLLVSRGADINQRNIQGYTPLHLAVMHSQLSALHHLITLGSNVELADEKGVQPMHLACELNDTESLKVSPCWSCATIHPPQ</sequence>
<keyword evidence="6" id="KW-1185">Reference proteome</keyword>
<dbReference type="AlphaFoldDB" id="A0A183SIK0"/>
<feature type="repeat" description="ANK" evidence="3">
    <location>
        <begin position="615"/>
        <end position="647"/>
    </location>
</feature>
<dbReference type="SUPFAM" id="SSF117281">
    <property type="entry name" value="Kelch motif"/>
    <property type="match status" value="1"/>
</dbReference>
<dbReference type="SMART" id="SM00248">
    <property type="entry name" value="ANK"/>
    <property type="match status" value="2"/>
</dbReference>
<keyword evidence="1" id="KW-0880">Kelch repeat</keyword>
<name>A0A183SIK0_SCHSO</name>
<evidence type="ECO:0000259" key="4">
    <source>
        <dbReference type="Pfam" id="PF07707"/>
    </source>
</evidence>
<protein>
    <submittedName>
        <fullName evidence="7">ANK_REP_REGION domain-containing protein</fullName>
    </submittedName>
</protein>
<dbReference type="PANTHER" id="PTHR45632:SF3">
    <property type="entry name" value="KELCH-LIKE PROTEIN 32"/>
    <property type="match status" value="1"/>
</dbReference>
<dbReference type="SUPFAM" id="SSF48403">
    <property type="entry name" value="Ankyrin repeat"/>
    <property type="match status" value="1"/>
</dbReference>